<organism evidence="1 2">
    <name type="scientific">Methanogenium marinum</name>
    <dbReference type="NCBI Taxonomy" id="348610"/>
    <lineage>
        <taxon>Archaea</taxon>
        <taxon>Methanobacteriati</taxon>
        <taxon>Methanobacteriota</taxon>
        <taxon>Stenosarchaea group</taxon>
        <taxon>Methanomicrobia</taxon>
        <taxon>Methanomicrobiales</taxon>
        <taxon>Methanomicrobiaceae</taxon>
        <taxon>Methanogenium</taxon>
    </lineage>
</organism>
<name>A0A9Q4KSI0_9EURY</name>
<evidence type="ECO:0000313" key="1">
    <source>
        <dbReference type="EMBL" id="MDE4907769.1"/>
    </source>
</evidence>
<sequence>MNAKEAVAEYQFSERSKSELIAASQIVATLYDYKGAEKVAAKRVTTNFLELFRSNLMLGFNVTKNINFQKAADCVSEAISRIESDNFAEASQKLGDAVSFTTTPAQEAWEFLSNNEFI</sequence>
<dbReference type="EMBL" id="JAKELO010000002">
    <property type="protein sequence ID" value="MDE4907769.1"/>
    <property type="molecule type" value="Genomic_DNA"/>
</dbReference>
<dbReference type="RefSeq" id="WP_274924417.1">
    <property type="nucleotide sequence ID" value="NZ_JAKELO010000002.1"/>
</dbReference>
<evidence type="ECO:0000313" key="2">
    <source>
        <dbReference type="Proteomes" id="UP001143747"/>
    </source>
</evidence>
<gene>
    <name evidence="1" type="ORF">L0665_03975</name>
</gene>
<dbReference type="Proteomes" id="UP001143747">
    <property type="component" value="Unassembled WGS sequence"/>
</dbReference>
<keyword evidence="2" id="KW-1185">Reference proteome</keyword>
<dbReference type="AlphaFoldDB" id="A0A9Q4KSI0"/>
<accession>A0A9Q4KSI0</accession>
<protein>
    <submittedName>
        <fullName evidence="1">Uncharacterized protein</fullName>
    </submittedName>
</protein>
<reference evidence="1" key="1">
    <citation type="submission" date="2022-01" db="EMBL/GenBank/DDBJ databases">
        <title>Draft genome of Methanogenium marinum DSM 15558.</title>
        <authorList>
            <person name="Chen S.-C."/>
            <person name="You Y.-T."/>
        </authorList>
    </citation>
    <scope>NUCLEOTIDE SEQUENCE</scope>
    <source>
        <strain evidence="1">DSM 15558</strain>
    </source>
</reference>
<proteinExistence type="predicted"/>
<comment type="caution">
    <text evidence="1">The sequence shown here is derived from an EMBL/GenBank/DDBJ whole genome shotgun (WGS) entry which is preliminary data.</text>
</comment>